<evidence type="ECO:0000256" key="8">
    <source>
        <dbReference type="SAM" id="SignalP"/>
    </source>
</evidence>
<keyword evidence="6" id="KW-0904">Protein phosphatase</keyword>
<dbReference type="PROSITE" id="PS00383">
    <property type="entry name" value="TYR_PHOSPHATASE_1"/>
    <property type="match status" value="1"/>
</dbReference>
<evidence type="ECO:0000256" key="5">
    <source>
        <dbReference type="ARBA" id="ARBA00022837"/>
    </source>
</evidence>
<accession>A0ABD3WW98</accession>
<feature type="signal peptide" evidence="8">
    <location>
        <begin position="1"/>
        <end position="18"/>
    </location>
</feature>
<dbReference type="PROSITE" id="PS50055">
    <property type="entry name" value="TYR_PHOSPHATASE_PTP"/>
    <property type="match status" value="2"/>
</dbReference>
<comment type="caution">
    <text evidence="11">The sequence shown here is derived from an EMBL/GenBank/DDBJ whole genome shotgun (WGS) entry which is preliminary data.</text>
</comment>
<dbReference type="SUPFAM" id="SSF49785">
    <property type="entry name" value="Galactose-binding domain-like"/>
    <property type="match status" value="4"/>
</dbReference>
<evidence type="ECO:0000256" key="3">
    <source>
        <dbReference type="ARBA" id="ARBA00022723"/>
    </source>
</evidence>
<keyword evidence="3" id="KW-0479">Metal-binding</keyword>
<dbReference type="Proteomes" id="UP001634394">
    <property type="component" value="Unassembled WGS sequence"/>
</dbReference>
<dbReference type="SMART" id="SM00404">
    <property type="entry name" value="PTPc_motif"/>
    <property type="match status" value="1"/>
</dbReference>
<feature type="domain" description="Tyrosine specific protein phosphatases" evidence="10">
    <location>
        <begin position="806"/>
        <end position="880"/>
    </location>
</feature>
<dbReference type="InterPro" id="IPR003595">
    <property type="entry name" value="Tyr_Pase_cat"/>
</dbReference>
<organism evidence="11 12">
    <name type="scientific">Sinanodonta woodiana</name>
    <name type="common">Chinese pond mussel</name>
    <name type="synonym">Anodonta woodiana</name>
    <dbReference type="NCBI Taxonomy" id="1069815"/>
    <lineage>
        <taxon>Eukaryota</taxon>
        <taxon>Metazoa</taxon>
        <taxon>Spiralia</taxon>
        <taxon>Lophotrochozoa</taxon>
        <taxon>Mollusca</taxon>
        <taxon>Bivalvia</taxon>
        <taxon>Autobranchia</taxon>
        <taxon>Heteroconchia</taxon>
        <taxon>Palaeoheterodonta</taxon>
        <taxon>Unionida</taxon>
        <taxon>Unionoidea</taxon>
        <taxon>Unionidae</taxon>
        <taxon>Unioninae</taxon>
        <taxon>Sinanodonta</taxon>
    </lineage>
</organism>
<evidence type="ECO:0000313" key="11">
    <source>
        <dbReference type="EMBL" id="KAL3878254.1"/>
    </source>
</evidence>
<dbReference type="SMART" id="SM00194">
    <property type="entry name" value="PTPc"/>
    <property type="match status" value="2"/>
</dbReference>
<dbReference type="SMART" id="SM00607">
    <property type="entry name" value="FTP"/>
    <property type="match status" value="2"/>
</dbReference>
<evidence type="ECO:0000259" key="9">
    <source>
        <dbReference type="PROSITE" id="PS50055"/>
    </source>
</evidence>
<dbReference type="InterPro" id="IPR006585">
    <property type="entry name" value="FTP1"/>
</dbReference>
<sequence>MKTFIFLLMFYFLDLADSSCPLGGFGNSQPQFGPGCMYRCHCVDDVQCNYNGNCAKGCAAGWMGPGCQYGDIAFSKQVKQLQKGWNVFTDGRLATDGLPTTCTDPATLVVIDLNANYRISGLVINLSDAVNLTGYEVWVENSSSDPSSEIVHTCFKQTITHRMDTSIDVVCTTEIVGRYLLIRTPDNATTMTLCDVRVYGGRSLAYGHNSSQSSTTNNTVFGVPVAARALDGDANTRFQSFSCTHTMDEMSPWWRVNLEVVYKIERIVLYGRSDCCTERLSGFSVSFATNSSFNQVFNYPMTTPPLVMEVITLSENYAQHVEISLRDINQSLTLCEVFIFGDCQDDMCGWICDIVCHCEGPIAKQNILDASCTRGCKTGWWGTSCNNTCDSNCRGNTCNQSDGYCLECAQGKWGHLCENNCTNCLHGTGCGISDGLCTDGCSSGRFGVNCSEPCGHCAGNGSCKRSTGACIHGCQPGWQDDNCTIACPKGLYGTNCSSSCGHCVNTSCDRINGTCPLGCSEGYSRPRCNEHEHPSMQPTYENIHSNLETDRKRDLPVKRTDELGANTYVNINRNETDDVEMILEGDRTFESKAENDHDNTYYNIGESSQRGGRRIAIHDLSDYVTGGSHLLNDIEEEFKKLLSGPQHEMNVALNPENRQKNRYKGMYAYDNNRVVLEPLPDDPNTDYINASFINGYKRDNAYIAAQGTIATTLNDFWRMIWQYDVQQIVMLTGLTEQGKHKCLQYWPNDGSSEYGMIRVEIIAEDVCTEYVIRSFIISKTGSKKQKTVNQFHFTSWPDRGVPETPSSLVQFWKKVRHSGNSHDAPILVHCSAGIGRTGTYIALDYSFDEGIQEGYVNIFECVNKLRRQRIGLVQTAEQYVYLHAVLLEAFQDMVGHVSADDFQTYYTQMRGIDSETKRIKLLAEFEKLQEDEYMYVGNRTTKDRSSEPKDEFLDGKLPENKLKNRCHNILPSERYRPYLSTYVRGHNDYINAVCLPTRKNRKGLLLTQMPLPDTVIDFWRLVYDYEVQSIVMLNEANLPGEAIGVYWPENDDISRYGPFIVKITSQAEKGSHIERMLEVSKHGEEQTMSLKQFVCSMWKPNDSIPKSIDRFLNLIDDVDDWKRKSGERPILVHCMSLSGPRLYQDAFSNNDSRLAAILSTVKGGHAGCVKTTRVIIFTLRPISRPVYLKGHVRPELFQPFMLEFGIQKSTSNAYSGFKIITMEVTFEYEISRAKMYKHPKDMRAIIHFNCDSFCPRGGFNNIQPQFGPGCMYRCHCVGDVQCDNITGVCPGGCDAGWMGPGCQYGDIAYNKQVTQLLYGSNLLIDGRKATDGLPTTCAGPTAWMAVDLNATYRISGLVITSSEGVGLHDFVVTVRNYSVDSLSDIAQTCLTQNTTEQLNTEIHVVCITEMVGRYLVIRTPDNTTGMTVCDVRVYGGRSLIYRRNASQSSTVMTSYGDGVASRALDGNVATGFNSGSCTHTLEETSTWWRVNLEMVYDIMRIVLYNRQDCCAERLSGFSVSFATNNIFSLVFKYPETTPMERTEITTLSGELAQEVEISLRNRTKPLTLCEVFVFGDCPSHVCGWTCDTSCYCDGTIDKESKVLAKCPGTCITGWWGRSCNNTCDSNCIGNTCNQNDGHCMECAQGKWGHLCTNNCTNCLNSTGCGISNGICTVGCSSGLFGVKCSEPCGHCAGDGSCNRSTGACIHGCQPGWQHETCSIGLDIYLTCALVDIRICLQYHENKGFRFNTI</sequence>
<gene>
    <name evidence="11" type="ORF">ACJMK2_030619</name>
</gene>
<evidence type="ECO:0000256" key="4">
    <source>
        <dbReference type="ARBA" id="ARBA00022801"/>
    </source>
</evidence>
<name>A0ABD3WW98_SINWO</name>
<proteinExistence type="inferred from homology"/>
<dbReference type="GO" id="GO:0046872">
    <property type="term" value="F:metal ion binding"/>
    <property type="evidence" value="ECO:0007669"/>
    <property type="project" value="UniProtKB-KW"/>
</dbReference>
<dbReference type="FunFam" id="3.90.190.10:FF:000062">
    <property type="entry name" value="Receptor-type tyrosine-protein phosphatase kappa"/>
    <property type="match status" value="1"/>
</dbReference>
<dbReference type="SUPFAM" id="SSF52799">
    <property type="entry name" value="(Phosphotyrosine protein) phosphatases II"/>
    <property type="match status" value="2"/>
</dbReference>
<dbReference type="PANTHER" id="PTHR19134:SF562">
    <property type="entry name" value="PROTEIN-TYROSINE-PHOSPHATASE"/>
    <property type="match status" value="1"/>
</dbReference>
<evidence type="ECO:0000256" key="2">
    <source>
        <dbReference type="ARBA" id="ARBA00013064"/>
    </source>
</evidence>
<dbReference type="GO" id="GO:0004725">
    <property type="term" value="F:protein tyrosine phosphatase activity"/>
    <property type="evidence" value="ECO:0007669"/>
    <property type="project" value="UniProtKB-EC"/>
</dbReference>
<evidence type="ECO:0000256" key="1">
    <source>
        <dbReference type="ARBA" id="ARBA00009580"/>
    </source>
</evidence>
<dbReference type="InterPro" id="IPR000387">
    <property type="entry name" value="Tyr_Pase_dom"/>
</dbReference>
<dbReference type="InterPro" id="IPR000242">
    <property type="entry name" value="PTP_cat"/>
</dbReference>
<dbReference type="Gene3D" id="3.90.190.10">
    <property type="entry name" value="Protein tyrosine phosphatase superfamily"/>
    <property type="match status" value="2"/>
</dbReference>
<comment type="similarity">
    <text evidence="1">Belongs to the protein-tyrosine phosphatase family.</text>
</comment>
<reference evidence="11 12" key="1">
    <citation type="submission" date="2024-11" db="EMBL/GenBank/DDBJ databases">
        <title>Chromosome-level genome assembly of the freshwater bivalve Anodonta woodiana.</title>
        <authorList>
            <person name="Chen X."/>
        </authorList>
    </citation>
    <scope>NUCLEOTIDE SEQUENCE [LARGE SCALE GENOMIC DNA]</scope>
    <source>
        <strain evidence="11">MN2024</strain>
        <tissue evidence="11">Gills</tissue>
    </source>
</reference>
<dbReference type="Pfam" id="PF00102">
    <property type="entry name" value="Y_phosphatase"/>
    <property type="match status" value="2"/>
</dbReference>
<dbReference type="EMBL" id="JBJQND010000004">
    <property type="protein sequence ID" value="KAL3878254.1"/>
    <property type="molecule type" value="Genomic_DNA"/>
</dbReference>
<evidence type="ECO:0000256" key="7">
    <source>
        <dbReference type="ARBA" id="ARBA00023157"/>
    </source>
</evidence>
<feature type="domain" description="Tyrosine-protein phosphatase" evidence="9">
    <location>
        <begin position="921"/>
        <end position="1139"/>
    </location>
</feature>
<dbReference type="PANTHER" id="PTHR19134">
    <property type="entry name" value="RECEPTOR-TYPE TYROSINE-PROTEIN PHOSPHATASE"/>
    <property type="match status" value="1"/>
</dbReference>
<dbReference type="Gene3D" id="2.170.300.10">
    <property type="entry name" value="Tie2 ligand-binding domain superfamily"/>
    <property type="match status" value="1"/>
</dbReference>
<dbReference type="InterPro" id="IPR029021">
    <property type="entry name" value="Prot-tyrosine_phosphatase-like"/>
</dbReference>
<dbReference type="Gene3D" id="2.60.120.260">
    <property type="entry name" value="Galactose-binding domain-like"/>
    <property type="match status" value="4"/>
</dbReference>
<dbReference type="PRINTS" id="PR00700">
    <property type="entry name" value="PRTYPHPHTASE"/>
</dbReference>
<feature type="chain" id="PRO_5044841126" description="protein-tyrosine-phosphatase" evidence="8">
    <location>
        <begin position="19"/>
        <end position="1749"/>
    </location>
</feature>
<keyword evidence="7" id="KW-1015">Disulfide bond</keyword>
<dbReference type="InterPro" id="IPR008979">
    <property type="entry name" value="Galactose-bd-like_sf"/>
</dbReference>
<dbReference type="Pfam" id="PF22633">
    <property type="entry name" value="F5_F8_type_C_2"/>
    <property type="match status" value="2"/>
</dbReference>
<feature type="domain" description="Tyrosine-protein phosphatase" evidence="9">
    <location>
        <begin position="634"/>
        <end position="889"/>
    </location>
</feature>
<keyword evidence="5" id="KW-0106">Calcium</keyword>
<evidence type="ECO:0000256" key="6">
    <source>
        <dbReference type="ARBA" id="ARBA00022912"/>
    </source>
</evidence>
<protein>
    <recommendedName>
        <fullName evidence="2">protein-tyrosine-phosphatase</fullName>
        <ecNumber evidence="2">3.1.3.48</ecNumber>
    </recommendedName>
</protein>
<evidence type="ECO:0000313" key="12">
    <source>
        <dbReference type="Proteomes" id="UP001634394"/>
    </source>
</evidence>
<dbReference type="PROSITE" id="PS50056">
    <property type="entry name" value="TYR_PHOSPHATASE_2"/>
    <property type="match status" value="1"/>
</dbReference>
<keyword evidence="12" id="KW-1185">Reference proteome</keyword>
<dbReference type="InterPro" id="IPR050348">
    <property type="entry name" value="Protein-Tyr_Phosphatase"/>
</dbReference>
<dbReference type="EC" id="3.1.3.48" evidence="2"/>
<dbReference type="InterPro" id="IPR016130">
    <property type="entry name" value="Tyr_Pase_AS"/>
</dbReference>
<evidence type="ECO:0000259" key="10">
    <source>
        <dbReference type="PROSITE" id="PS50056"/>
    </source>
</evidence>
<keyword evidence="8" id="KW-0732">Signal</keyword>
<keyword evidence="4" id="KW-0378">Hydrolase</keyword>